<dbReference type="Gene3D" id="1.10.10.10">
    <property type="entry name" value="Winged helix-like DNA-binding domain superfamily/Winged helix DNA-binding domain"/>
    <property type="match status" value="1"/>
</dbReference>
<dbReference type="EMBL" id="NWUW01000069">
    <property type="protein sequence ID" value="PIE91824.1"/>
    <property type="molecule type" value="Genomic_DNA"/>
</dbReference>
<accession>A0A2G6Q4S2</accession>
<keyword evidence="2" id="KW-1185">Reference proteome</keyword>
<evidence type="ECO:0000313" key="2">
    <source>
        <dbReference type="Proteomes" id="UP000228484"/>
    </source>
</evidence>
<protein>
    <submittedName>
        <fullName evidence="1">Uncharacterized protein</fullName>
    </submittedName>
</protein>
<name>A0A2G6Q4S2_9BACI</name>
<dbReference type="AlphaFoldDB" id="A0A2G6Q4S2"/>
<proteinExistence type="predicted"/>
<dbReference type="RefSeq" id="WP_099686742.1">
    <property type="nucleotide sequence ID" value="NZ_NWUW01000069.1"/>
</dbReference>
<dbReference type="Proteomes" id="UP000228484">
    <property type="component" value="Unassembled WGS sequence"/>
</dbReference>
<evidence type="ECO:0000313" key="1">
    <source>
        <dbReference type="EMBL" id="PIE91824.1"/>
    </source>
</evidence>
<reference evidence="1 2" key="1">
    <citation type="submission" date="2017-09" db="EMBL/GenBank/DDBJ databases">
        <title>Biocontrol bacteria screening and application from spent mushroom substrate.</title>
        <authorList>
            <person name="Sun X."/>
        </authorList>
    </citation>
    <scope>NUCLEOTIDE SEQUENCE [LARGE SCALE GENOMIC DNA]</scope>
    <source>
        <strain evidence="1 2">100374</strain>
    </source>
</reference>
<organism evidence="1 2">
    <name type="scientific">Bacillus fungorum</name>
    <dbReference type="NCBI Taxonomy" id="2039284"/>
    <lineage>
        <taxon>Bacteria</taxon>
        <taxon>Bacillati</taxon>
        <taxon>Bacillota</taxon>
        <taxon>Bacilli</taxon>
        <taxon>Bacillales</taxon>
        <taxon>Bacillaceae</taxon>
        <taxon>Bacillus</taxon>
    </lineage>
</organism>
<dbReference type="InterPro" id="IPR036388">
    <property type="entry name" value="WH-like_DNA-bd_sf"/>
</dbReference>
<gene>
    <name evidence="1" type="ORF">CO726_29980</name>
</gene>
<comment type="caution">
    <text evidence="1">The sequence shown here is derived from an EMBL/GenBank/DDBJ whole genome shotgun (WGS) entry which is preliminary data.</text>
</comment>
<sequence>MSHEISMLLTRYYVKLGMSAEEYIILNSYLNHSKIAYGQQDLNEVAEMTNKTLDEVKSTLQLLFDKGLISKDPIHHTIDILKLHLKLISVQNDSISLHSLITKSIKNYQYSHTKQNMQHFGQVTLLPLIEGGIAITQGTRYIHGELMWTKHHMQKLSEELSKFLDKTDQEWINKYNEKIKNLNLPTTLTKLQNKNE</sequence>